<dbReference type="STRING" id="1806994.A0A507BZ82"/>
<dbReference type="RefSeq" id="XP_031025300.1">
    <property type="nucleotide sequence ID" value="XM_031168804.1"/>
</dbReference>
<comment type="caution">
    <text evidence="4">The sequence shown here is derived from an EMBL/GenBank/DDBJ whole genome shotgun (WGS) entry which is preliminary data.</text>
</comment>
<feature type="compositionally biased region" description="Low complexity" evidence="1">
    <location>
        <begin position="344"/>
        <end position="370"/>
    </location>
</feature>
<proteinExistence type="predicted"/>
<dbReference type="SUPFAM" id="SSF54236">
    <property type="entry name" value="Ubiquitin-like"/>
    <property type="match status" value="1"/>
</dbReference>
<dbReference type="CDD" id="cd14399">
    <property type="entry name" value="UBA_PLICs"/>
    <property type="match status" value="1"/>
</dbReference>
<dbReference type="PANTHER" id="PTHR10677:SF3">
    <property type="entry name" value="FI07626P-RELATED"/>
    <property type="match status" value="1"/>
</dbReference>
<dbReference type="SUPFAM" id="SSF46934">
    <property type="entry name" value="UBA-like"/>
    <property type="match status" value="1"/>
</dbReference>
<feature type="domain" description="Ubiquitin-like" evidence="3">
    <location>
        <begin position="15"/>
        <end position="73"/>
    </location>
</feature>
<evidence type="ECO:0000313" key="5">
    <source>
        <dbReference type="Proteomes" id="UP000319731"/>
    </source>
</evidence>
<dbReference type="GO" id="GO:0031593">
    <property type="term" value="F:polyubiquitin modification-dependent protein binding"/>
    <property type="evidence" value="ECO:0007669"/>
    <property type="project" value="TreeGrafter"/>
</dbReference>
<dbReference type="InterPro" id="IPR000626">
    <property type="entry name" value="Ubiquitin-like_dom"/>
</dbReference>
<dbReference type="SMART" id="SM00213">
    <property type="entry name" value="UBQ"/>
    <property type="match status" value="1"/>
</dbReference>
<dbReference type="Pfam" id="PF23195">
    <property type="entry name" value="UBQLN1"/>
    <property type="match status" value="1"/>
</dbReference>
<dbReference type="CDD" id="cd17039">
    <property type="entry name" value="Ubl_ubiquitin_like"/>
    <property type="match status" value="1"/>
</dbReference>
<feature type="region of interest" description="Disordered" evidence="1">
    <location>
        <begin position="343"/>
        <end position="374"/>
    </location>
</feature>
<dbReference type="Proteomes" id="UP000319731">
    <property type="component" value="Unassembled WGS sequence"/>
</dbReference>
<feature type="compositionally biased region" description="Pro residues" evidence="1">
    <location>
        <begin position="240"/>
        <end position="251"/>
    </location>
</feature>
<dbReference type="FunFam" id="1.10.260.100:FF:000001">
    <property type="entry name" value="Ubiquilin 1"/>
    <property type="match status" value="1"/>
</dbReference>
<dbReference type="InterPro" id="IPR006636">
    <property type="entry name" value="STI1_HS-bd"/>
</dbReference>
<dbReference type="GO" id="GO:0006511">
    <property type="term" value="P:ubiquitin-dependent protein catabolic process"/>
    <property type="evidence" value="ECO:0007669"/>
    <property type="project" value="TreeGrafter"/>
</dbReference>
<sequence>MSSANEDTGASSGTINITIHWTGGREKLEISDSSIGIDELKARLATITGITAEQQRLVSSGRVIASEGTVDELIKDGSIITIAKATVREAVPDPVAQAAVLSQPPPQQNVLGIPPEMMPMMQPMLDQFSQNPALLSSLMQSDPRMRNLMENNPELRSMMQSPSFLRQMAETIRNPAAMQNMMRSTDRQLANIENIPGGFAALSSLYSQMGSDERPSDPSTDAANQALAQQLGADDRTQPLPNPWQPRPPPQQSAASRPNVGFPSAFGGLPPYSALYNNPYMNPASPTNPTANPTGYPGYNPEMLRSLLGSMPQQSQPPYNNISTPPVNPFMNPYSPFFYPSMAQQQQQSTTGVTSPTSATTTTPPSSTQTLEEARTRYQSELESLNSMGFTNEEVNIRALRMSGGNVQAAISFLLGE</sequence>
<dbReference type="SMART" id="SM00165">
    <property type="entry name" value="UBA"/>
    <property type="match status" value="1"/>
</dbReference>
<dbReference type="Gene3D" id="1.10.8.10">
    <property type="entry name" value="DNA helicase RuvA subunit, C-terminal domain"/>
    <property type="match status" value="1"/>
</dbReference>
<feature type="region of interest" description="Disordered" evidence="1">
    <location>
        <begin position="234"/>
        <end position="262"/>
    </location>
</feature>
<dbReference type="Pfam" id="PF00627">
    <property type="entry name" value="UBA"/>
    <property type="match status" value="1"/>
</dbReference>
<dbReference type="InterPro" id="IPR009060">
    <property type="entry name" value="UBA-like_sf"/>
</dbReference>
<dbReference type="EMBL" id="QEAO01000013">
    <property type="protein sequence ID" value="TPX34580.1"/>
    <property type="molecule type" value="Genomic_DNA"/>
</dbReference>
<gene>
    <name evidence="4" type="ORF">SmJEL517_g02876</name>
</gene>
<reference evidence="4 5" key="1">
    <citation type="journal article" date="2019" name="Sci. Rep.">
        <title>Comparative genomics of chytrid fungi reveal insights into the obligate biotrophic and pathogenic lifestyle of Synchytrium endobioticum.</title>
        <authorList>
            <person name="van de Vossenberg B.T.L.H."/>
            <person name="Warris S."/>
            <person name="Nguyen H.D.T."/>
            <person name="van Gent-Pelzer M.P.E."/>
            <person name="Joly D.L."/>
            <person name="van de Geest H.C."/>
            <person name="Bonants P.J.M."/>
            <person name="Smith D.S."/>
            <person name="Levesque C.A."/>
            <person name="van der Lee T.A.J."/>
        </authorList>
    </citation>
    <scope>NUCLEOTIDE SEQUENCE [LARGE SCALE GENOMIC DNA]</scope>
    <source>
        <strain evidence="4 5">JEL517</strain>
    </source>
</reference>
<dbReference type="GO" id="GO:0005829">
    <property type="term" value="C:cytosol"/>
    <property type="evidence" value="ECO:0007669"/>
    <property type="project" value="TreeGrafter"/>
</dbReference>
<dbReference type="SMART" id="SM00727">
    <property type="entry name" value="STI1"/>
    <property type="match status" value="2"/>
</dbReference>
<dbReference type="OrthoDB" id="267397at2759"/>
<dbReference type="InterPro" id="IPR015940">
    <property type="entry name" value="UBA"/>
</dbReference>
<evidence type="ECO:0000259" key="2">
    <source>
        <dbReference type="PROSITE" id="PS50030"/>
    </source>
</evidence>
<evidence type="ECO:0000259" key="3">
    <source>
        <dbReference type="PROSITE" id="PS50053"/>
    </source>
</evidence>
<dbReference type="Gene3D" id="1.10.260.100">
    <property type="match status" value="1"/>
</dbReference>
<dbReference type="GeneID" id="42004101"/>
<evidence type="ECO:0000256" key="1">
    <source>
        <dbReference type="SAM" id="MobiDB-lite"/>
    </source>
</evidence>
<dbReference type="AlphaFoldDB" id="A0A507BZ82"/>
<evidence type="ECO:0000313" key="4">
    <source>
        <dbReference type="EMBL" id="TPX34580.1"/>
    </source>
</evidence>
<dbReference type="PANTHER" id="PTHR10677">
    <property type="entry name" value="UBIQUILIN"/>
    <property type="match status" value="1"/>
</dbReference>
<protein>
    <recommendedName>
        <fullName evidence="6">Ubiquilin</fullName>
    </recommendedName>
</protein>
<name>A0A507BZ82_9FUNG</name>
<dbReference type="Gene3D" id="3.10.20.90">
    <property type="entry name" value="Phosphatidylinositol 3-kinase Catalytic Subunit, Chain A, domain 1"/>
    <property type="match status" value="1"/>
</dbReference>
<dbReference type="PROSITE" id="PS50053">
    <property type="entry name" value="UBIQUITIN_2"/>
    <property type="match status" value="1"/>
</dbReference>
<feature type="domain" description="UBA" evidence="2">
    <location>
        <begin position="370"/>
        <end position="417"/>
    </location>
</feature>
<dbReference type="InterPro" id="IPR015496">
    <property type="entry name" value="Ubiquilin"/>
</dbReference>
<keyword evidence="5" id="KW-1185">Reference proteome</keyword>
<evidence type="ECO:0008006" key="6">
    <source>
        <dbReference type="Google" id="ProtNLM"/>
    </source>
</evidence>
<dbReference type="PROSITE" id="PS50030">
    <property type="entry name" value="UBA"/>
    <property type="match status" value="1"/>
</dbReference>
<dbReference type="Pfam" id="PF00240">
    <property type="entry name" value="ubiquitin"/>
    <property type="match status" value="1"/>
</dbReference>
<dbReference type="InterPro" id="IPR029071">
    <property type="entry name" value="Ubiquitin-like_domsf"/>
</dbReference>
<organism evidence="4 5">
    <name type="scientific">Synchytrium microbalum</name>
    <dbReference type="NCBI Taxonomy" id="1806994"/>
    <lineage>
        <taxon>Eukaryota</taxon>
        <taxon>Fungi</taxon>
        <taxon>Fungi incertae sedis</taxon>
        <taxon>Chytridiomycota</taxon>
        <taxon>Chytridiomycota incertae sedis</taxon>
        <taxon>Chytridiomycetes</taxon>
        <taxon>Synchytriales</taxon>
        <taxon>Synchytriaceae</taxon>
        <taxon>Synchytrium</taxon>
    </lineage>
</organism>
<accession>A0A507BZ82</accession>